<comment type="caution">
    <text evidence="1">The sequence shown here is derived from an EMBL/GenBank/DDBJ whole genome shotgun (WGS) entry which is preliminary data.</text>
</comment>
<dbReference type="AlphaFoldDB" id="A0A316HYS8"/>
<dbReference type="NCBIfam" id="TIGR01549">
    <property type="entry name" value="HAD-SF-IA-v1"/>
    <property type="match status" value="1"/>
</dbReference>
<dbReference type="InterPro" id="IPR023214">
    <property type="entry name" value="HAD_sf"/>
</dbReference>
<keyword evidence="1" id="KW-0378">Hydrolase</keyword>
<dbReference type="NCBIfam" id="TIGR01509">
    <property type="entry name" value="HAD-SF-IA-v3"/>
    <property type="match status" value="1"/>
</dbReference>
<gene>
    <name evidence="1" type="ORF">C7456_10994</name>
</gene>
<dbReference type="SFLD" id="SFLDS00003">
    <property type="entry name" value="Haloacid_Dehalogenase"/>
    <property type="match status" value="1"/>
</dbReference>
<dbReference type="Gene3D" id="1.10.150.240">
    <property type="entry name" value="Putative phosphatase, domain 2"/>
    <property type="match status" value="1"/>
</dbReference>
<dbReference type="InterPro" id="IPR052550">
    <property type="entry name" value="Pyrimidine_5'-ntase_YjjG"/>
</dbReference>
<dbReference type="Pfam" id="PF00702">
    <property type="entry name" value="Hydrolase"/>
    <property type="match status" value="1"/>
</dbReference>
<dbReference type="InterPro" id="IPR011951">
    <property type="entry name" value="HAD-SF_hydro_IA_YjjG/PynA"/>
</dbReference>
<dbReference type="PANTHER" id="PTHR47478:SF1">
    <property type="entry name" value="PYRIMIDINE 5'-NUCLEOTIDASE YJJG"/>
    <property type="match status" value="1"/>
</dbReference>
<accession>A0A316HYS8</accession>
<keyword evidence="2" id="KW-1185">Reference proteome</keyword>
<evidence type="ECO:0000313" key="1">
    <source>
        <dbReference type="EMBL" id="PWK85320.1"/>
    </source>
</evidence>
<dbReference type="PANTHER" id="PTHR47478">
    <property type="match status" value="1"/>
</dbReference>
<dbReference type="Gene3D" id="3.40.50.1000">
    <property type="entry name" value="HAD superfamily/HAD-like"/>
    <property type="match status" value="1"/>
</dbReference>
<dbReference type="SUPFAM" id="SSF56784">
    <property type="entry name" value="HAD-like"/>
    <property type="match status" value="1"/>
</dbReference>
<reference evidence="1 2" key="1">
    <citation type="submission" date="2018-05" db="EMBL/GenBank/DDBJ databases">
        <title>Genomic Encyclopedia of Type Strains, Phase IV (KMG-IV): sequencing the most valuable type-strain genomes for metagenomic binning, comparative biology and taxonomic classification.</title>
        <authorList>
            <person name="Goeker M."/>
        </authorList>
    </citation>
    <scope>NUCLEOTIDE SEQUENCE [LARGE SCALE GENOMIC DNA]</scope>
    <source>
        <strain evidence="1 2">DSM 14263</strain>
    </source>
</reference>
<dbReference type="NCBIfam" id="NF006976">
    <property type="entry name" value="PRK09449.1"/>
    <property type="match status" value="1"/>
</dbReference>
<dbReference type="InterPro" id="IPR006439">
    <property type="entry name" value="HAD-SF_hydro_IA"/>
</dbReference>
<proteinExistence type="predicted"/>
<dbReference type="SFLD" id="SFLDG01129">
    <property type="entry name" value="C1.5:_HAD__Beta-PGM__Phosphata"/>
    <property type="match status" value="1"/>
</dbReference>
<dbReference type="GO" id="GO:0008253">
    <property type="term" value="F:5'-nucleotidase activity"/>
    <property type="evidence" value="ECO:0007669"/>
    <property type="project" value="InterPro"/>
</dbReference>
<dbReference type="InterPro" id="IPR036412">
    <property type="entry name" value="HAD-like_sf"/>
</dbReference>
<organism evidence="1 2">
    <name type="scientific">Fulvimonas soli</name>
    <dbReference type="NCBI Taxonomy" id="155197"/>
    <lineage>
        <taxon>Bacteria</taxon>
        <taxon>Pseudomonadati</taxon>
        <taxon>Pseudomonadota</taxon>
        <taxon>Gammaproteobacteria</taxon>
        <taxon>Lysobacterales</taxon>
        <taxon>Rhodanobacteraceae</taxon>
        <taxon>Fulvimonas</taxon>
    </lineage>
</organism>
<protein>
    <submittedName>
        <fullName evidence="1">Putative hydrolase of the HAD superfamily</fullName>
    </submittedName>
</protein>
<dbReference type="InterPro" id="IPR023198">
    <property type="entry name" value="PGP-like_dom2"/>
</dbReference>
<name>A0A316HYS8_9GAMM</name>
<dbReference type="NCBIfam" id="TIGR02254">
    <property type="entry name" value="YjjG_YfnB"/>
    <property type="match status" value="1"/>
</dbReference>
<evidence type="ECO:0000313" key="2">
    <source>
        <dbReference type="Proteomes" id="UP000245812"/>
    </source>
</evidence>
<sequence length="238" mass="26194">MCDHRVRPARSGDAVDYVWILFDADDTLFHFDARQGLRLAFAHYGVDFGEDDYARYQELNRPLWVDYQDGRIGAAELQAARFRPWAERLGVPPGELNDAFLAAMADTCALLPGAAELLRALAGRVRMGLVTNGFTALQTLRLERTGLKHAFFPLVISEAVGVAKPDVRIFEHALALMGRPPRERVLMVGDNPHSDIRGGLDAGLRTCWVNAHGHDAPEGIAPHHQVASLAELQALLLG</sequence>
<dbReference type="OrthoDB" id="148966at2"/>
<dbReference type="Proteomes" id="UP000245812">
    <property type="component" value="Unassembled WGS sequence"/>
</dbReference>
<dbReference type="EMBL" id="QGHC01000009">
    <property type="protein sequence ID" value="PWK85320.1"/>
    <property type="molecule type" value="Genomic_DNA"/>
</dbReference>